<evidence type="ECO:0000313" key="1">
    <source>
        <dbReference type="EMBL" id="KAJ6636360.1"/>
    </source>
</evidence>
<dbReference type="InterPro" id="IPR001611">
    <property type="entry name" value="Leu-rich_rpt"/>
</dbReference>
<name>A0A9Q0MSM1_9DIPT</name>
<dbReference type="OrthoDB" id="1053178at2759"/>
<proteinExistence type="predicted"/>
<gene>
    <name evidence="1" type="primary">lrrc58</name>
    <name evidence="1" type="ORF">Bhyg_14949</name>
</gene>
<accession>A0A9Q0MSM1</accession>
<dbReference type="Proteomes" id="UP001151699">
    <property type="component" value="Chromosome C"/>
</dbReference>
<dbReference type="EMBL" id="WJQU01000004">
    <property type="protein sequence ID" value="KAJ6636360.1"/>
    <property type="molecule type" value="Genomic_DNA"/>
</dbReference>
<dbReference type="InterPro" id="IPR032675">
    <property type="entry name" value="LRR_dom_sf"/>
</dbReference>
<protein>
    <submittedName>
        <fullName evidence="1">Leucine-rich repeat-containing protein 58</fullName>
    </submittedName>
</protein>
<comment type="caution">
    <text evidence="1">The sequence shown here is derived from an EMBL/GenBank/DDBJ whole genome shotgun (WGS) entry which is preliminary data.</text>
</comment>
<dbReference type="SUPFAM" id="SSF52058">
    <property type="entry name" value="L domain-like"/>
    <property type="match status" value="1"/>
</dbReference>
<sequence>MIENLPASIAKLKNLKSLLLHKNRLKHLPRDIITLKNLVELSLRDNPLVVRFVQDISLNPASLLELTARTVRTSSILYGPSDIPRTLMEYLQSANCCVNPKCAGVFFDNRIEHIKFVDFCGKYRVPLLQYLCSSKCIEPVNELEEPQPGASGYMMRKVLLG</sequence>
<dbReference type="AlphaFoldDB" id="A0A9Q0MSM1"/>
<dbReference type="Gene3D" id="3.80.10.10">
    <property type="entry name" value="Ribonuclease Inhibitor"/>
    <property type="match status" value="1"/>
</dbReference>
<reference evidence="1" key="1">
    <citation type="submission" date="2022-07" db="EMBL/GenBank/DDBJ databases">
        <authorList>
            <person name="Trinca V."/>
            <person name="Uliana J.V.C."/>
            <person name="Torres T.T."/>
            <person name="Ward R.J."/>
            <person name="Monesi N."/>
        </authorList>
    </citation>
    <scope>NUCLEOTIDE SEQUENCE</scope>
    <source>
        <strain evidence="1">HSMRA1968</strain>
        <tissue evidence="1">Whole embryos</tissue>
    </source>
</reference>
<keyword evidence="2" id="KW-1185">Reference proteome</keyword>
<evidence type="ECO:0000313" key="2">
    <source>
        <dbReference type="Proteomes" id="UP001151699"/>
    </source>
</evidence>
<dbReference type="PROSITE" id="PS51450">
    <property type="entry name" value="LRR"/>
    <property type="match status" value="1"/>
</dbReference>
<organism evidence="1 2">
    <name type="scientific">Pseudolycoriella hygida</name>
    <dbReference type="NCBI Taxonomy" id="35572"/>
    <lineage>
        <taxon>Eukaryota</taxon>
        <taxon>Metazoa</taxon>
        <taxon>Ecdysozoa</taxon>
        <taxon>Arthropoda</taxon>
        <taxon>Hexapoda</taxon>
        <taxon>Insecta</taxon>
        <taxon>Pterygota</taxon>
        <taxon>Neoptera</taxon>
        <taxon>Endopterygota</taxon>
        <taxon>Diptera</taxon>
        <taxon>Nematocera</taxon>
        <taxon>Sciaroidea</taxon>
        <taxon>Sciaridae</taxon>
        <taxon>Pseudolycoriella</taxon>
    </lineage>
</organism>